<evidence type="ECO:0000256" key="6">
    <source>
        <dbReference type="SAM" id="SignalP"/>
    </source>
</evidence>
<dbReference type="InterPro" id="IPR001782">
    <property type="entry name" value="Flag_FlgI"/>
</dbReference>
<evidence type="ECO:0000313" key="8">
    <source>
        <dbReference type="Proteomes" id="UP000317909"/>
    </source>
</evidence>
<dbReference type="PROSITE" id="PS51318">
    <property type="entry name" value="TAT"/>
    <property type="match status" value="1"/>
</dbReference>
<dbReference type="PROSITE" id="PS51257">
    <property type="entry name" value="PROKAR_LIPOPROTEIN"/>
    <property type="match status" value="1"/>
</dbReference>
<feature type="chain" id="PRO_5021718287" evidence="6">
    <location>
        <begin position="32"/>
        <end position="570"/>
    </location>
</feature>
<dbReference type="EMBL" id="CP036339">
    <property type="protein sequence ID" value="QDT72084.1"/>
    <property type="molecule type" value="Genomic_DNA"/>
</dbReference>
<dbReference type="Proteomes" id="UP000317909">
    <property type="component" value="Chromosome"/>
</dbReference>
<evidence type="ECO:0000256" key="1">
    <source>
        <dbReference type="ARBA" id="ARBA00002591"/>
    </source>
</evidence>
<comment type="function">
    <text evidence="1">Assembles around the rod to form the L-ring and probably protects the motor/basal body from shearing forces during rotation.</text>
</comment>
<dbReference type="GO" id="GO:0005198">
    <property type="term" value="F:structural molecule activity"/>
    <property type="evidence" value="ECO:0007669"/>
    <property type="project" value="InterPro"/>
</dbReference>
<protein>
    <submittedName>
        <fullName evidence="7">Flagellar basal body P-ring protein</fullName>
    </submittedName>
</protein>
<organism evidence="7 8">
    <name type="scientific">Lacipirellula limnantheis</name>
    <dbReference type="NCBI Taxonomy" id="2528024"/>
    <lineage>
        <taxon>Bacteria</taxon>
        <taxon>Pseudomonadati</taxon>
        <taxon>Planctomycetota</taxon>
        <taxon>Planctomycetia</taxon>
        <taxon>Pirellulales</taxon>
        <taxon>Lacipirellulaceae</taxon>
        <taxon>Lacipirellula</taxon>
    </lineage>
</organism>
<dbReference type="PANTHER" id="PTHR30381:SF0">
    <property type="entry name" value="FLAGELLAR P-RING PROTEIN"/>
    <property type="match status" value="1"/>
</dbReference>
<dbReference type="GO" id="GO:0071973">
    <property type="term" value="P:bacterial-type flagellum-dependent cell motility"/>
    <property type="evidence" value="ECO:0007669"/>
    <property type="project" value="InterPro"/>
</dbReference>
<accession>A0A517TUN0</accession>
<reference evidence="7 8" key="1">
    <citation type="submission" date="2019-02" db="EMBL/GenBank/DDBJ databases">
        <title>Deep-cultivation of Planctomycetes and their phenomic and genomic characterization uncovers novel biology.</title>
        <authorList>
            <person name="Wiegand S."/>
            <person name="Jogler M."/>
            <person name="Boedeker C."/>
            <person name="Pinto D."/>
            <person name="Vollmers J."/>
            <person name="Rivas-Marin E."/>
            <person name="Kohn T."/>
            <person name="Peeters S.H."/>
            <person name="Heuer A."/>
            <person name="Rast P."/>
            <person name="Oberbeckmann S."/>
            <person name="Bunk B."/>
            <person name="Jeske O."/>
            <person name="Meyerdierks A."/>
            <person name="Storesund J.E."/>
            <person name="Kallscheuer N."/>
            <person name="Luecker S."/>
            <person name="Lage O.M."/>
            <person name="Pohl T."/>
            <person name="Merkel B.J."/>
            <person name="Hornburger P."/>
            <person name="Mueller R.-W."/>
            <person name="Bruemmer F."/>
            <person name="Labrenz M."/>
            <person name="Spormann A.M."/>
            <person name="Op den Camp H."/>
            <person name="Overmann J."/>
            <person name="Amann R."/>
            <person name="Jetten M.S.M."/>
            <person name="Mascher T."/>
            <person name="Medema M.H."/>
            <person name="Devos D.P."/>
            <person name="Kaster A.-K."/>
            <person name="Ovreas L."/>
            <person name="Rohde M."/>
            <person name="Galperin M.Y."/>
            <person name="Jogler C."/>
        </authorList>
    </citation>
    <scope>NUCLEOTIDE SEQUENCE [LARGE SCALE GENOMIC DNA]</scope>
    <source>
        <strain evidence="7 8">I41</strain>
    </source>
</reference>
<feature type="region of interest" description="Disordered" evidence="5">
    <location>
        <begin position="539"/>
        <end position="570"/>
    </location>
</feature>
<keyword evidence="7" id="KW-0969">Cilium</keyword>
<dbReference type="InterPro" id="IPR006311">
    <property type="entry name" value="TAT_signal"/>
</dbReference>
<evidence type="ECO:0000256" key="4">
    <source>
        <dbReference type="ARBA" id="ARBA00023143"/>
    </source>
</evidence>
<keyword evidence="8" id="KW-1185">Reference proteome</keyword>
<feature type="signal peptide" evidence="6">
    <location>
        <begin position="1"/>
        <end position="31"/>
    </location>
</feature>
<dbReference type="Pfam" id="PF13646">
    <property type="entry name" value="HEAT_2"/>
    <property type="match status" value="1"/>
</dbReference>
<comment type="subcellular location">
    <subcellularLocation>
        <location evidence="2">Bacterial flagellum basal body</location>
    </subcellularLocation>
</comment>
<name>A0A517TUN0_9BACT</name>
<dbReference type="InterPro" id="IPR011989">
    <property type="entry name" value="ARM-like"/>
</dbReference>
<dbReference type="AlphaFoldDB" id="A0A517TUN0"/>
<sequence precursor="true">MSKRSRRSPNVSRRMVLQAAAACLAPSLAIGCMGPIFRPQSPDAALSTIEDGAIDGTQLVSAVAHPYGMNFVKVENVALVTGLAGTGEDPAPSPQRAALLAEMNRREIANPNEVISSPNTALVLVRGYLRPGIQAGDRFDVEVKVPTRSDTTSLRGGWLMETRLSEMAVLGGSIKSGHETAVAQGAILVDPSADIEKNPALMVQGRVLTGGIATKSRQLGLILDHSHQSIRLSQMVAKAVSERFHTYIDGRRLGVATPKTDEYIELAIHPRYKDNIGRYMRVVRSIAVRETPQQRIDRMKLLHDQLLDPVTSETAAMRLEAVGGEEAIELLKEGAKAADSEVRFYSAEALAYLDVTEAVEPLAKAAAEEPAFRVNAFSALSAMEDGAASEALARLLSVKSAETRYGAFRALSTMAADDQRIRGESMNGRFKYHRLETGGPPMIHVTNSHRPEIVLFGRDHALKLPLVLDAGPRILVNGMKGDKITVSRFGPNNPTEQRIVDPNVDAVIRAVIDLGGDYPDVVQMLRQAKECGALSSRYAENALPETGRVPDRTDEPAASSDDSKLVASGG</sequence>
<evidence type="ECO:0000256" key="2">
    <source>
        <dbReference type="ARBA" id="ARBA00004117"/>
    </source>
</evidence>
<keyword evidence="7" id="KW-0282">Flagellum</keyword>
<keyword evidence="4" id="KW-0975">Bacterial flagellum</keyword>
<proteinExistence type="predicted"/>
<keyword evidence="7" id="KW-0966">Cell projection</keyword>
<dbReference type="GO" id="GO:0030288">
    <property type="term" value="C:outer membrane-bounded periplasmic space"/>
    <property type="evidence" value="ECO:0007669"/>
    <property type="project" value="InterPro"/>
</dbReference>
<evidence type="ECO:0000256" key="3">
    <source>
        <dbReference type="ARBA" id="ARBA00022729"/>
    </source>
</evidence>
<dbReference type="Pfam" id="PF02119">
    <property type="entry name" value="FlgI"/>
    <property type="match status" value="1"/>
</dbReference>
<dbReference type="RefSeq" id="WP_168206724.1">
    <property type="nucleotide sequence ID" value="NZ_CP036339.1"/>
</dbReference>
<gene>
    <name evidence="7" type="ORF">I41_12500</name>
</gene>
<dbReference type="GO" id="GO:0009428">
    <property type="term" value="C:bacterial-type flagellum basal body, distal rod, P ring"/>
    <property type="evidence" value="ECO:0007669"/>
    <property type="project" value="InterPro"/>
</dbReference>
<dbReference type="InterPro" id="IPR016024">
    <property type="entry name" value="ARM-type_fold"/>
</dbReference>
<dbReference type="SUPFAM" id="SSF48371">
    <property type="entry name" value="ARM repeat"/>
    <property type="match status" value="1"/>
</dbReference>
<keyword evidence="3 6" id="KW-0732">Signal</keyword>
<dbReference type="Gene3D" id="1.25.10.10">
    <property type="entry name" value="Leucine-rich Repeat Variant"/>
    <property type="match status" value="1"/>
</dbReference>
<evidence type="ECO:0000256" key="5">
    <source>
        <dbReference type="SAM" id="MobiDB-lite"/>
    </source>
</evidence>
<evidence type="ECO:0000313" key="7">
    <source>
        <dbReference type="EMBL" id="QDT72084.1"/>
    </source>
</evidence>
<dbReference type="PANTHER" id="PTHR30381">
    <property type="entry name" value="FLAGELLAR P-RING PERIPLASMIC PROTEIN FLGI"/>
    <property type="match status" value="1"/>
</dbReference>
<dbReference type="KEGG" id="llh:I41_12500"/>